<evidence type="ECO:0000256" key="1">
    <source>
        <dbReference type="SAM" id="Phobius"/>
    </source>
</evidence>
<evidence type="ECO:0000313" key="3">
    <source>
        <dbReference type="Proteomes" id="UP001493153"/>
    </source>
</evidence>
<sequence>MKVFKILFGRRRWMLWTPVPLAALASVSFAEFGTLLVGGLVFWIPYWFAWWLSDGFKGMSNWPFEAPTVTGGGIHPLTGKYCMIHHLPWGDVYF</sequence>
<feature type="transmembrane region" description="Helical" evidence="1">
    <location>
        <begin position="21"/>
        <end position="48"/>
    </location>
</feature>
<evidence type="ECO:0000313" key="2">
    <source>
        <dbReference type="EMBL" id="WXK40679.1"/>
    </source>
</evidence>
<keyword evidence="1" id="KW-0812">Transmembrane</keyword>
<protein>
    <submittedName>
        <fullName evidence="2">Uncharacterized protein</fullName>
    </submittedName>
</protein>
<keyword evidence="1" id="KW-0472">Membrane</keyword>
<keyword evidence="1" id="KW-1133">Transmembrane helix</keyword>
<dbReference type="EMBL" id="CP062177">
    <property type="protein sequence ID" value="WXK40679.1"/>
    <property type="molecule type" value="Genomic_DNA"/>
</dbReference>
<geneLocation type="plasmid" evidence="2 3">
    <name>unnamed</name>
</geneLocation>
<gene>
    <name evidence="2" type="ORF">IHE29_16030</name>
</gene>
<proteinExistence type="predicted"/>
<organism evidence="2 3">
    <name type="scientific">Mycetohabitans rhizoxinica</name>
    <dbReference type="NCBI Taxonomy" id="412963"/>
    <lineage>
        <taxon>Bacteria</taxon>
        <taxon>Pseudomonadati</taxon>
        <taxon>Pseudomonadota</taxon>
        <taxon>Betaproteobacteria</taxon>
        <taxon>Burkholderiales</taxon>
        <taxon>Burkholderiaceae</taxon>
        <taxon>Mycetohabitans</taxon>
    </lineage>
</organism>
<keyword evidence="3" id="KW-1185">Reference proteome</keyword>
<accession>A0ABZ2Q7S3</accession>
<name>A0ABZ2Q7S3_9BURK</name>
<keyword evidence="2" id="KW-0614">Plasmid</keyword>
<dbReference type="Proteomes" id="UP001493153">
    <property type="component" value="Plasmid unnamed"/>
</dbReference>
<dbReference type="RefSeq" id="WP_338911991.1">
    <property type="nucleotide sequence ID" value="NZ_CP062177.1"/>
</dbReference>
<reference evidence="2 3" key="1">
    <citation type="submission" date="2020-09" db="EMBL/GenBank/DDBJ databases">
        <title>Genome sequences of Mycetohabitans spp.</title>
        <authorList>
            <person name="Carter M.E."/>
            <person name="Carpenter S.C.D."/>
            <person name="Bogdanove A.J."/>
        </authorList>
    </citation>
    <scope>NUCLEOTIDE SEQUENCE [LARGE SCALE GENOMIC DNA]</scope>
    <source>
        <strain evidence="2 3">B12</strain>
        <plasmid evidence="2 3">unnamed</plasmid>
    </source>
</reference>